<dbReference type="Gene3D" id="3.60.21.10">
    <property type="match status" value="1"/>
</dbReference>
<evidence type="ECO:0000259" key="4">
    <source>
        <dbReference type="SMART" id="SM00854"/>
    </source>
</evidence>
<feature type="domain" description="Capsule synthesis protein CapA" evidence="4">
    <location>
        <begin position="59"/>
        <end position="296"/>
    </location>
</feature>
<dbReference type="SMART" id="SM00854">
    <property type="entry name" value="PGA_cap"/>
    <property type="match status" value="1"/>
</dbReference>
<accession>A0A1T4T1Q0</accession>
<evidence type="ECO:0000313" key="6">
    <source>
        <dbReference type="Proteomes" id="UP000190637"/>
    </source>
</evidence>
<evidence type="ECO:0000256" key="3">
    <source>
        <dbReference type="SAM" id="SignalP"/>
    </source>
</evidence>
<feature type="chain" id="PRO_5012888319" evidence="3">
    <location>
        <begin position="28"/>
        <end position="311"/>
    </location>
</feature>
<dbReference type="Pfam" id="PF09587">
    <property type="entry name" value="PGA_cap"/>
    <property type="match status" value="1"/>
</dbReference>
<dbReference type="InterPro" id="IPR019079">
    <property type="entry name" value="Capsule_synth_CapA"/>
</dbReference>
<protein>
    <submittedName>
        <fullName evidence="5">Poly-gamma-glutamate synthesis protein (Capsule biosynthesis protein)</fullName>
    </submittedName>
</protein>
<feature type="region of interest" description="Disordered" evidence="2">
    <location>
        <begin position="144"/>
        <end position="165"/>
    </location>
</feature>
<evidence type="ECO:0000256" key="1">
    <source>
        <dbReference type="ARBA" id="ARBA00005662"/>
    </source>
</evidence>
<proteinExistence type="inferred from homology"/>
<dbReference type="STRING" id="1122192.SAMN02745673_04294"/>
<gene>
    <name evidence="5" type="ORF">SAMN02745673_04294</name>
</gene>
<keyword evidence="6" id="KW-1185">Reference proteome</keyword>
<evidence type="ECO:0000256" key="2">
    <source>
        <dbReference type="SAM" id="MobiDB-lite"/>
    </source>
</evidence>
<reference evidence="5 6" key="1">
    <citation type="submission" date="2017-02" db="EMBL/GenBank/DDBJ databases">
        <authorList>
            <person name="Peterson S.W."/>
        </authorList>
    </citation>
    <scope>NUCLEOTIDE SEQUENCE [LARGE SCALE GENOMIC DNA]</scope>
    <source>
        <strain evidence="5 6">DSM 45154</strain>
    </source>
</reference>
<dbReference type="PANTHER" id="PTHR33393">
    <property type="entry name" value="POLYGLUTAMINE SYNTHESIS ACCESSORY PROTEIN RV0574C-RELATED"/>
    <property type="match status" value="1"/>
</dbReference>
<comment type="similarity">
    <text evidence="1">Belongs to the CapA family.</text>
</comment>
<sequence length="311" mass="31373">MPPIPLGTSHRLRAALALLVLTTTSCGADGAALGSGAEAVAGASCPSGGRKGRLPVPFTIAFGGDVHFEGVLRSRLDASPAEALGDVGSTLSAADIAMVDPETAVTEAGTPAPGGRFLFRAPATAFTALREAGLDVAPLADNHGMDHGPAGPADTLAHEGEAGLPLVGAGPDADAAYAPHALDASGNRVALFGATDVLDDHLMAEWTAGLASAKGEDPQRLVTAVRAAEADTVVVFLRWGREGDHCPLPHASDLARRLVEAGAAAVVGGHSHVLGPGGHLDGAYVHYGLGNLAFHTSHRRDRRTAAGHAGR</sequence>
<dbReference type="RefSeq" id="WP_327309136.1">
    <property type="nucleotide sequence ID" value="NZ_FUWS01000013.1"/>
</dbReference>
<dbReference type="Proteomes" id="UP000190637">
    <property type="component" value="Unassembled WGS sequence"/>
</dbReference>
<dbReference type="EMBL" id="FUWS01000013">
    <property type="protein sequence ID" value="SKA34414.1"/>
    <property type="molecule type" value="Genomic_DNA"/>
</dbReference>
<organism evidence="5 6">
    <name type="scientific">Marinactinospora thermotolerans DSM 45154</name>
    <dbReference type="NCBI Taxonomy" id="1122192"/>
    <lineage>
        <taxon>Bacteria</taxon>
        <taxon>Bacillati</taxon>
        <taxon>Actinomycetota</taxon>
        <taxon>Actinomycetes</taxon>
        <taxon>Streptosporangiales</taxon>
        <taxon>Nocardiopsidaceae</taxon>
        <taxon>Marinactinospora</taxon>
    </lineage>
</organism>
<dbReference type="InterPro" id="IPR029052">
    <property type="entry name" value="Metallo-depent_PP-like"/>
</dbReference>
<name>A0A1T4T1Q0_9ACTN</name>
<dbReference type="PANTHER" id="PTHR33393:SF13">
    <property type="entry name" value="PGA BIOSYNTHESIS PROTEIN CAPA"/>
    <property type="match status" value="1"/>
</dbReference>
<evidence type="ECO:0000313" key="5">
    <source>
        <dbReference type="EMBL" id="SKA34414.1"/>
    </source>
</evidence>
<dbReference type="SUPFAM" id="SSF56300">
    <property type="entry name" value="Metallo-dependent phosphatases"/>
    <property type="match status" value="1"/>
</dbReference>
<dbReference type="InterPro" id="IPR052169">
    <property type="entry name" value="CW_Biosynth-Accessory"/>
</dbReference>
<dbReference type="AlphaFoldDB" id="A0A1T4T1Q0"/>
<keyword evidence="3" id="KW-0732">Signal</keyword>
<feature type="signal peptide" evidence="3">
    <location>
        <begin position="1"/>
        <end position="27"/>
    </location>
</feature>
<dbReference type="CDD" id="cd07381">
    <property type="entry name" value="MPP_CapA"/>
    <property type="match status" value="1"/>
</dbReference>